<evidence type="ECO:0000256" key="3">
    <source>
        <dbReference type="ARBA" id="ARBA00023125"/>
    </source>
</evidence>
<sequence>MNLARFDLVTFSLFIAVARQGSISAGARQSHLAVGAASKRISDLEAALGTQLLYRHASGVELTDAGQAFLHHSLRMAHEMEQMTSALSDYAFGVKGHIRLAANTSAITQFLADDLAAFMRAHPAIRISLKEENSTNIVKAVVDNLADLGIFADRTSCAGLHTYLYRYDDLVLIVPPHHPLADCKQISFADTLSYDYIGLSQNTSLALRLQEESERLGRTLKLRIQVRGFDSICRMAVATQCIGILPRLAASPHSRSMRLSLIPLSDCWARRKLLIGVRDSEALTAAARLLLAHLQRQPPAA</sequence>
<reference evidence="6 7" key="1">
    <citation type="submission" date="2016-11" db="EMBL/GenBank/DDBJ databases">
        <authorList>
            <person name="Jaros S."/>
            <person name="Januszkiewicz K."/>
            <person name="Wedrychowicz H."/>
        </authorList>
    </citation>
    <scope>NUCLEOTIDE SEQUENCE [LARGE SCALE GENOMIC DNA]</scope>
    <source>
        <strain evidence="6 7">CGMCC 1.10190</strain>
    </source>
</reference>
<proteinExistence type="inferred from homology"/>
<dbReference type="GO" id="GO:0003700">
    <property type="term" value="F:DNA-binding transcription factor activity"/>
    <property type="evidence" value="ECO:0007669"/>
    <property type="project" value="InterPro"/>
</dbReference>
<dbReference type="CDD" id="cd08421">
    <property type="entry name" value="PBP2_LTTR_like_1"/>
    <property type="match status" value="1"/>
</dbReference>
<evidence type="ECO:0000313" key="7">
    <source>
        <dbReference type="Proteomes" id="UP000184226"/>
    </source>
</evidence>
<dbReference type="RefSeq" id="WP_073102484.1">
    <property type="nucleotide sequence ID" value="NZ_FQXE01000003.1"/>
</dbReference>
<dbReference type="Pfam" id="PF03466">
    <property type="entry name" value="LysR_substrate"/>
    <property type="match status" value="1"/>
</dbReference>
<evidence type="ECO:0000256" key="2">
    <source>
        <dbReference type="ARBA" id="ARBA00023015"/>
    </source>
</evidence>
<keyword evidence="4" id="KW-0804">Transcription</keyword>
<organism evidence="6 7">
    <name type="scientific">Pollutimonas bauzanensis</name>
    <dbReference type="NCBI Taxonomy" id="658167"/>
    <lineage>
        <taxon>Bacteria</taxon>
        <taxon>Pseudomonadati</taxon>
        <taxon>Pseudomonadota</taxon>
        <taxon>Betaproteobacteria</taxon>
        <taxon>Burkholderiales</taxon>
        <taxon>Alcaligenaceae</taxon>
        <taxon>Pollutimonas</taxon>
    </lineage>
</organism>
<evidence type="ECO:0000256" key="4">
    <source>
        <dbReference type="ARBA" id="ARBA00023163"/>
    </source>
</evidence>
<evidence type="ECO:0000256" key="1">
    <source>
        <dbReference type="ARBA" id="ARBA00009437"/>
    </source>
</evidence>
<dbReference type="GO" id="GO:0005829">
    <property type="term" value="C:cytosol"/>
    <property type="evidence" value="ECO:0007669"/>
    <property type="project" value="TreeGrafter"/>
</dbReference>
<dbReference type="InterPro" id="IPR005119">
    <property type="entry name" value="LysR_subst-bd"/>
</dbReference>
<dbReference type="AlphaFoldDB" id="A0A1M5TBS6"/>
<name>A0A1M5TBS6_9BURK</name>
<dbReference type="InterPro" id="IPR000847">
    <property type="entry name" value="LysR_HTH_N"/>
</dbReference>
<protein>
    <submittedName>
        <fullName evidence="6">DNA-binding transcriptional regulator, LysR family</fullName>
    </submittedName>
</protein>
<evidence type="ECO:0000259" key="5">
    <source>
        <dbReference type="PROSITE" id="PS50931"/>
    </source>
</evidence>
<dbReference type="STRING" id="658167.SAMN04488135_103328"/>
<dbReference type="GO" id="GO:0003677">
    <property type="term" value="F:DNA binding"/>
    <property type="evidence" value="ECO:0007669"/>
    <property type="project" value="UniProtKB-KW"/>
</dbReference>
<dbReference type="PANTHER" id="PTHR30419">
    <property type="entry name" value="HTH-TYPE TRANSCRIPTIONAL REGULATOR YBHD"/>
    <property type="match status" value="1"/>
</dbReference>
<keyword evidence="3 6" id="KW-0238">DNA-binding</keyword>
<dbReference type="OrthoDB" id="9785974at2"/>
<dbReference type="Gene3D" id="1.10.10.10">
    <property type="entry name" value="Winged helix-like DNA-binding domain superfamily/Winged helix DNA-binding domain"/>
    <property type="match status" value="1"/>
</dbReference>
<dbReference type="PANTHER" id="PTHR30419:SF2">
    <property type="entry name" value="LYSR FAMILY TRANSCRIPTIONAL REGULATOR"/>
    <property type="match status" value="1"/>
</dbReference>
<dbReference type="Pfam" id="PF00126">
    <property type="entry name" value="HTH_1"/>
    <property type="match status" value="1"/>
</dbReference>
<gene>
    <name evidence="6" type="ORF">SAMN04488135_103328</name>
</gene>
<feature type="domain" description="HTH lysR-type" evidence="5">
    <location>
        <begin position="1"/>
        <end position="63"/>
    </location>
</feature>
<comment type="similarity">
    <text evidence="1">Belongs to the LysR transcriptional regulatory family.</text>
</comment>
<dbReference type="SUPFAM" id="SSF53850">
    <property type="entry name" value="Periplasmic binding protein-like II"/>
    <property type="match status" value="1"/>
</dbReference>
<dbReference type="InterPro" id="IPR036390">
    <property type="entry name" value="WH_DNA-bd_sf"/>
</dbReference>
<dbReference type="Gene3D" id="3.40.190.290">
    <property type="match status" value="1"/>
</dbReference>
<dbReference type="EMBL" id="FQXE01000003">
    <property type="protein sequence ID" value="SHH48237.1"/>
    <property type="molecule type" value="Genomic_DNA"/>
</dbReference>
<dbReference type="SUPFAM" id="SSF46785">
    <property type="entry name" value="Winged helix' DNA-binding domain"/>
    <property type="match status" value="1"/>
</dbReference>
<keyword evidence="2" id="KW-0805">Transcription regulation</keyword>
<dbReference type="Proteomes" id="UP000184226">
    <property type="component" value="Unassembled WGS sequence"/>
</dbReference>
<keyword evidence="7" id="KW-1185">Reference proteome</keyword>
<dbReference type="InterPro" id="IPR036388">
    <property type="entry name" value="WH-like_DNA-bd_sf"/>
</dbReference>
<evidence type="ECO:0000313" key="6">
    <source>
        <dbReference type="EMBL" id="SHH48237.1"/>
    </source>
</evidence>
<dbReference type="FunFam" id="1.10.10.10:FF:000001">
    <property type="entry name" value="LysR family transcriptional regulator"/>
    <property type="match status" value="1"/>
</dbReference>
<dbReference type="InterPro" id="IPR050950">
    <property type="entry name" value="HTH-type_LysR_regulators"/>
</dbReference>
<accession>A0A1M5TBS6</accession>
<dbReference type="PROSITE" id="PS50931">
    <property type="entry name" value="HTH_LYSR"/>
    <property type="match status" value="1"/>
</dbReference>